<protein>
    <submittedName>
        <fullName evidence="1">Uncharacterized protein</fullName>
    </submittedName>
</protein>
<organism evidence="1 2">
    <name type="scientific">Coccidioides immitis RMSCC 3703</name>
    <dbReference type="NCBI Taxonomy" id="454286"/>
    <lineage>
        <taxon>Eukaryota</taxon>
        <taxon>Fungi</taxon>
        <taxon>Dikarya</taxon>
        <taxon>Ascomycota</taxon>
        <taxon>Pezizomycotina</taxon>
        <taxon>Eurotiomycetes</taxon>
        <taxon>Eurotiomycetidae</taxon>
        <taxon>Onygenales</taxon>
        <taxon>Onygenaceae</taxon>
        <taxon>Coccidioides</taxon>
    </lineage>
</organism>
<evidence type="ECO:0000313" key="2">
    <source>
        <dbReference type="Proteomes" id="UP000054559"/>
    </source>
</evidence>
<evidence type="ECO:0000313" key="1">
    <source>
        <dbReference type="EMBL" id="KMU72820.1"/>
    </source>
</evidence>
<dbReference type="AlphaFoldDB" id="A0A0J8QK56"/>
<accession>A0A0J8QK56</accession>
<sequence length="132" mass="14782">MPEFQDHCGKPVPSRNFSSLIQKQLAIDRGDDADCCPLYKSGSYVAKGARYENHAALLHEQQVYYKLRTIQGRHVPVCLGAIALHPKYPYYYDGGRYTHMLLLSWAGGSLTKNLKVDSSISSMIQHSLSGYS</sequence>
<gene>
    <name evidence="1" type="ORF">CISG_03254</name>
</gene>
<dbReference type="Proteomes" id="UP000054559">
    <property type="component" value="Unassembled WGS sequence"/>
</dbReference>
<reference evidence="2" key="1">
    <citation type="journal article" date="2010" name="Genome Res.">
        <title>Population genomic sequencing of Coccidioides fungi reveals recent hybridization and transposon control.</title>
        <authorList>
            <person name="Neafsey D.E."/>
            <person name="Barker B.M."/>
            <person name="Sharpton T.J."/>
            <person name="Stajich J.E."/>
            <person name="Park D.J."/>
            <person name="Whiston E."/>
            <person name="Hung C.-Y."/>
            <person name="McMahan C."/>
            <person name="White J."/>
            <person name="Sykes S."/>
            <person name="Heiman D."/>
            <person name="Young S."/>
            <person name="Zeng Q."/>
            <person name="Abouelleil A."/>
            <person name="Aftuck L."/>
            <person name="Bessette D."/>
            <person name="Brown A."/>
            <person name="FitzGerald M."/>
            <person name="Lui A."/>
            <person name="Macdonald J.P."/>
            <person name="Priest M."/>
            <person name="Orbach M.J."/>
            <person name="Galgiani J.N."/>
            <person name="Kirkland T.N."/>
            <person name="Cole G.T."/>
            <person name="Birren B.W."/>
            <person name="Henn M.R."/>
            <person name="Taylor J.W."/>
            <person name="Rounsley S.D."/>
        </authorList>
    </citation>
    <scope>NUCLEOTIDE SEQUENCE [LARGE SCALE GENOMIC DNA]</scope>
    <source>
        <strain evidence="2">RMSCC 3703</strain>
    </source>
</reference>
<dbReference type="STRING" id="454286.A0A0J8QK56"/>
<dbReference type="EMBL" id="DS268128">
    <property type="protein sequence ID" value="KMU72820.1"/>
    <property type="molecule type" value="Genomic_DNA"/>
</dbReference>
<name>A0A0J8QK56_COCIT</name>
<proteinExistence type="predicted"/>